<evidence type="ECO:0000313" key="4">
    <source>
        <dbReference type="Proteomes" id="UP000031327"/>
    </source>
</evidence>
<dbReference type="SUPFAM" id="SSF49313">
    <property type="entry name" value="Cadherin-like"/>
    <property type="match status" value="3"/>
</dbReference>
<dbReference type="Gene3D" id="2.60.40.10">
    <property type="entry name" value="Immunoglobulins"/>
    <property type="match status" value="8"/>
</dbReference>
<dbReference type="EMBL" id="JWIC01000007">
    <property type="protein sequence ID" value="KID56248.1"/>
    <property type="molecule type" value="Genomic_DNA"/>
</dbReference>
<gene>
    <name evidence="3" type="ORF">JF50_18480</name>
</gene>
<proteinExistence type="predicted"/>
<dbReference type="InterPro" id="IPR038081">
    <property type="entry name" value="CalX-like_sf"/>
</dbReference>
<feature type="region of interest" description="Disordered" evidence="1">
    <location>
        <begin position="1456"/>
        <end position="1501"/>
    </location>
</feature>
<feature type="compositionally biased region" description="Low complexity" evidence="1">
    <location>
        <begin position="1569"/>
        <end position="1595"/>
    </location>
</feature>
<dbReference type="GO" id="GO:0016020">
    <property type="term" value="C:membrane"/>
    <property type="evidence" value="ECO:0007669"/>
    <property type="project" value="InterPro"/>
</dbReference>
<dbReference type="InterPro" id="IPR040853">
    <property type="entry name" value="RapA2_cadherin-like"/>
</dbReference>
<dbReference type="PANTHER" id="PTHR34720:SF9">
    <property type="entry name" value="BLR4714 PROTEIN"/>
    <property type="match status" value="1"/>
</dbReference>
<dbReference type="InterPro" id="IPR006644">
    <property type="entry name" value="Cadg"/>
</dbReference>
<dbReference type="InterPro" id="IPR053784">
    <property type="entry name" value="Choice_anch_U_dom"/>
</dbReference>
<dbReference type="GO" id="GO:0007156">
    <property type="term" value="P:homophilic cell adhesion via plasma membrane adhesion molecules"/>
    <property type="evidence" value="ECO:0007669"/>
    <property type="project" value="InterPro"/>
</dbReference>
<dbReference type="Gene3D" id="2.60.40.2810">
    <property type="match status" value="8"/>
</dbReference>
<dbReference type="InterPro" id="IPR044016">
    <property type="entry name" value="Big_13"/>
</dbReference>
<dbReference type="Gene3D" id="2.60.40.3440">
    <property type="match status" value="4"/>
</dbReference>
<feature type="compositionally biased region" description="Polar residues" evidence="1">
    <location>
        <begin position="163"/>
        <end position="190"/>
    </location>
</feature>
<dbReference type="InterPro" id="IPR015919">
    <property type="entry name" value="Cadherin-like_sf"/>
</dbReference>
<feature type="region of interest" description="Disordered" evidence="1">
    <location>
        <begin position="1554"/>
        <end position="1595"/>
    </location>
</feature>
<feature type="region of interest" description="Disordered" evidence="1">
    <location>
        <begin position="1080"/>
        <end position="1099"/>
    </location>
</feature>
<dbReference type="Pfam" id="PF19077">
    <property type="entry name" value="Big_13"/>
    <property type="match status" value="2"/>
</dbReference>
<dbReference type="Pfam" id="PF17803">
    <property type="entry name" value="Cadherin_4"/>
    <property type="match status" value="2"/>
</dbReference>
<feature type="compositionally biased region" description="Polar residues" evidence="1">
    <location>
        <begin position="1554"/>
        <end position="1568"/>
    </location>
</feature>
<dbReference type="SMART" id="SM00736">
    <property type="entry name" value="CADG"/>
    <property type="match status" value="3"/>
</dbReference>
<dbReference type="RefSeq" id="WP_039610821.1">
    <property type="nucleotide sequence ID" value="NZ_JWIC01000007.1"/>
</dbReference>
<dbReference type="PROSITE" id="PS50268">
    <property type="entry name" value="CADHERIN_2"/>
    <property type="match status" value="1"/>
</dbReference>
<dbReference type="InterPro" id="IPR010221">
    <property type="entry name" value="VCBS_dom"/>
</dbReference>
<comment type="caution">
    <text evidence="3">The sequence shown here is derived from an EMBL/GenBank/DDBJ whole genome shotgun (WGS) entry which is preliminary data.</text>
</comment>
<dbReference type="Proteomes" id="UP000031327">
    <property type="component" value="Unassembled WGS sequence"/>
</dbReference>
<dbReference type="CDD" id="cd11304">
    <property type="entry name" value="Cadherin_repeat"/>
    <property type="match status" value="1"/>
</dbReference>
<feature type="domain" description="Cadherin" evidence="2">
    <location>
        <begin position="3839"/>
        <end position="3930"/>
    </location>
</feature>
<dbReference type="Pfam" id="PF17892">
    <property type="entry name" value="Cadherin_5"/>
    <property type="match status" value="1"/>
</dbReference>
<dbReference type="InterPro" id="IPR013783">
    <property type="entry name" value="Ig-like_fold"/>
</dbReference>
<dbReference type="NCBIfam" id="NF041766">
    <property type="entry name" value="choice_anch_U"/>
    <property type="match status" value="1"/>
</dbReference>
<dbReference type="NCBIfam" id="TIGR01965">
    <property type="entry name" value="VCBS_repeat"/>
    <property type="match status" value="2"/>
</dbReference>
<dbReference type="InterPro" id="IPR041690">
    <property type="entry name" value="Cadherin_5"/>
</dbReference>
<dbReference type="NCBIfam" id="NF012211">
    <property type="entry name" value="tand_rpt_95"/>
    <property type="match status" value="15"/>
</dbReference>
<dbReference type="Pfam" id="PF19078">
    <property type="entry name" value="Big_12"/>
    <property type="match status" value="5"/>
</dbReference>
<reference evidence="3 4" key="1">
    <citation type="submission" date="2014-12" db="EMBL/GenBank/DDBJ databases">
        <title>Draft Genome Sequence of Pseudoalteromonas luteoviolacea HI1.</title>
        <authorList>
            <person name="Asahina A.Y."/>
            <person name="Hadfield M.G."/>
        </authorList>
    </citation>
    <scope>NUCLEOTIDE SEQUENCE [LARGE SCALE GENOMIC DNA]</scope>
    <source>
        <strain evidence="3 4">HI1</strain>
    </source>
</reference>
<dbReference type="FunFam" id="2.60.40.10:FF:002543">
    <property type="match status" value="3"/>
</dbReference>
<dbReference type="SMART" id="SM00112">
    <property type="entry name" value="CA"/>
    <property type="match status" value="3"/>
</dbReference>
<dbReference type="SUPFAM" id="SSF141072">
    <property type="entry name" value="CalX-like"/>
    <property type="match status" value="1"/>
</dbReference>
<dbReference type="InterPro" id="IPR044048">
    <property type="entry name" value="Big_12"/>
</dbReference>
<evidence type="ECO:0000313" key="3">
    <source>
        <dbReference type="EMBL" id="KID56248.1"/>
    </source>
</evidence>
<dbReference type="SUPFAM" id="SSF56925">
    <property type="entry name" value="OMPA-like"/>
    <property type="match status" value="1"/>
</dbReference>
<accession>A0A0C1MNY3</accession>
<dbReference type="NCBIfam" id="NF033510">
    <property type="entry name" value="Ca_tandemer"/>
    <property type="match status" value="1"/>
</dbReference>
<dbReference type="PANTHER" id="PTHR34720">
    <property type="entry name" value="MICROCYSTIN DEPENDENT PROTEIN"/>
    <property type="match status" value="1"/>
</dbReference>
<feature type="region of interest" description="Disordered" evidence="1">
    <location>
        <begin position="155"/>
        <end position="190"/>
    </location>
</feature>
<name>A0A0C1MNY3_9GAMM</name>
<dbReference type="Pfam" id="PF17963">
    <property type="entry name" value="Big_9"/>
    <property type="match status" value="13"/>
</dbReference>
<dbReference type="OrthoDB" id="5242130at2"/>
<dbReference type="GO" id="GO:0005509">
    <property type="term" value="F:calcium ion binding"/>
    <property type="evidence" value="ECO:0007669"/>
    <property type="project" value="InterPro"/>
</dbReference>
<evidence type="ECO:0000259" key="2">
    <source>
        <dbReference type="PROSITE" id="PS50268"/>
    </source>
</evidence>
<sequence length="5599" mass="568832">MKKLDMTTSILGVMIPSLVAANSSSHIADSYFLPNHDVPSLSSIQVTDSIYFNNKQSNKQDEVFGIAEHKMAQSSNQDDAASATLSFLAAQGLLDSQGMGATQVNGEVNIAKELAASCQASFGCTTAYGSQASCEAAPGPGVWFPDTNDCTAAAPDPDINLKGNGQSITSGTTTLSASNHTDFGSHQTGGSNFTRTFTIENVIAASTLNLSGSPLVSISASSDFSISSQPGASSLNGVTSTTFVVQLDPTTVGSPNATVTITSNDPNEGTYTFKVGATVTAANTAPVVDLDTAAGGNNRSSSFSEGGGAVGITNSASVTDAESDTIKTITVSLTNDQDGASEGLNITGSAQNALNGVSGSSDITLQDTISITGATATLAQVQTFLDAITYNNTSSTPNTTARTVTVVVNDGTDNSVSRTSTVSVANVTSTTSSGASFNTTTGANLNPAILFTSENESLTIAQTAHAAGSTADGGGGTDTLNVSDSVDISGLTSLTNFETLEAANNGSLTLSETQHESFTTINGVGTNQFTVSSANGDAAVTGDADIETYVLGAAMTFTLGGASQNVSGSSSNDVINVAALTPTGTLDASGGTGDTLRLSNGANIAGATVSNTEILELNSGASVTMTEAQHDSFSSMTATGTDTITISAATDGLTGNAAIESYVLSVGNTFTLGSAGQNLTGSGNNDTVNVGTLTATGTLAGGIGTDTLSVGNGGSIAGATVSGFENLTLSSGASATFSAAQLSQFSGTVTAAGTETISVSGDGNVSTVAGIENYTIGDDSTNTRTITVAAAGHSVTATSATDAVTFDVGTLTFTGTLTGENTSADTLSLSNGADISGATISNITNLALATGASVTMTAAQNESFSGSVTAGGTETIVISGDGDITTRSGIENYTVGDDSSNTRTINVGATTSVTATSVTDAITFNIAGQSFSGSLTGQATAADIVSASDGANTTGATISNVGTLSLASGATVTIDAQNVSDFSTAINGAAGTETLNLVSGGTFDFSSTSVSSIENISLGSNSVTLVTISDNFSSNGGTVTVSNSSGSAINAGVTINASALVGDSLVISATDLTGNDTLTGGDSADTIRPGSGTDSITGNGGNDNFVGSASDLNGDTIADLAVGDMITVTGVTGLTTSNVRFNGNSTLQVDTDATDFAATEIALTLSNSPGASLDFTVADSGANTVITFIAANDVPVFSSLNGLSTFTENGSAVAIDSDATVADTELDALNGGAGNYNGASLTITRNGGANAQDVFANLSLLGTLTQGNTFTYNGTSVGTVTTNSAGTLVLTFNASATSAIVDGVIQSISYSNTSDDPPSSVTLDYTFNDGTANSTGTNQAVVNITAQNDAPTDIALSATSINQSATGTSVNVGTLSTTDLDSANVHAYSLVNSGSSASGTCTSNAGNSSFQISSSNLQTQSALSAGDYIVCVQTNDGTTTFQESFTITVVDNVAPNAPSTPDLDAGSDTGGSNTDNVTSDTTPTFSGTAESGSTVRLYSDQSGSTVIGSGTATGGNWQITTSTLSATTHAITAKATDASNNESSASSALSVTIDTTAPNAPSTPDLSASSDSGTSSTDNITNDTTPTITGTGTTGDTINLSSNLDGNIGSTTVSGGTWSITSSTLQAGSHTISAQSVDNAGNTANSASNLSLTLDTQAPSGQSVAFGDTLYSNTEKTAASFSFSSAEVGATYSYTISSSNGGTSATGNGTVTSASQTISNIDLSALNDGTLTLSVTLTDTAGNAATAVTAASELDTSAPSGHSVALNDTSYNSTETGSASFSFSSAEVGASYTYTLNSSNGGTEVTGNGNITSASQTVNIADISGLNDGTLTLSVTVSDAAGNAATAVTDTASLDKTKPTVTTFSASDTNLKAGETATISIVLSEASTTFTSSDITVLGGSLSNFSATSSTQYSVLFTPTADSETNATLDIAADTFSDAAGNNNTAATQLPITVDTKAPTGHSVSLGDTLYSNTEKTAASFSFSSAEVGATYSYTISSSNGGTSATGNGTVTSASQTISNIDLSALNDGTLTLSVTLTDTAGNAATAVTAASELDTSAPSGHSVALNDTSYNSTETGSVSFSFSSAEVGASYTYTLNSSNGGTEVTGNGNITSASQTVNIADISGLNDGTLTLSVTVSDAAGNAATAVTDTASLDKTKPTVTTFSASDTNLKAGETATISIVLSEASTTFTSSDITVLGGSLSNFSATSSTQYSVLFTPTADSETNATLDIAADTFSDAAGNNNTAATQLPITVDTKAPTGHSVSLGDTLYSNTEKTAASFSFSSAEVGATYSYTISSSNGGTSATGNGTVTSASQTISNIDLSALNDGTLTLSVTLTDTAGNAASAVTATSTLDTSAPSGHSVALNDTSYNSTETGSASFSFSSAEVGASYTYTLNSSNGGTEVTGNGNITSASQTVNIADISGLNDGTLTLSVTVSDAAGNAATAVTDTASLDKTKPTVTTFSASDTNLKAGETATISIVLSEASTTFTSSDITVLGGSLSNFSATSSTQYSVLFTPTADSETNATLDIAADTFSDAAGNNNTAATQLPITVDTKAPTGHSVSLGDTLYSNTEKTAASFSFSSAEVGATYSYTISSSNGGTSATGNGTVTSASQTISNIDLSALNDGTLTLSVTLTDTAGNAATAVTAASELDTSAPSGHSVALNDTSYNSTETGSASFSFSSAEVGASYTYTLNSSNGGTEVTGNGNITSASQTVNIADISGLNDGTLTLSVTVSDAAGNAATAVTDTASLDKTKPTVTTFSASDTNLKAGETATISIVLSEASTTFTSSDITVLGGSLSNFSATSSTQYSVLFTPTADSETNATLDIAADTFSDAAGNNNTAATQLPITVDTKAPTGHSVSLGDTLYSNTEKTAASFSFSSAEVGATYSYTISSSNGGTSATGNGTVTSASQTISNIDLSALNDGTLTLSVTLTDTAGNAASAVTATSELDTSSPSVTTFSASDTALKVGETATVTIVLSESSDNFTIDDVSVSGGTLSNFIATSGTQYSVVFTPSENSEANATLDILADKFTDSAGNPNTAAQQITLSVDTSAPTGQAVNIDQALINRDNESALSFSLTGLESSGTFTYSITDTNNASVTGNGNITAATAQVSAIDVSNLAEGTLTVSVTVTDVAGNSADPISDTVTKKYNVAPTLSGQPTTSIAQDQAYSFTPTLVDPDEQDTHTYSITNLPSWLTFSTTTGGLSGTPRDADVGEYNGIVISVNDGTDSASLASFNIEVTNVNDAPSGTAFNFATQEAGTLSVTAQAGLLSTATDDDTDNGDTLTVEQVAAPSFGQLTLNTDGSFTYQHDGSENHTDQFTYRVKDASNATSDTYTVTINVTPVADAPTAVNDVLTVVEDNAGNINLLANDSDPEQDMVASSATVVTAPSKGSVSLLNGVATYTPNANENGVDTFTYTVKDAQQNTSNTATVTVTITADNDLPVAKELVINTSEDTHSDPLQVRAQTTDIEDGIPTGDLAISTQPSKGSVVIDQQQGTFVYQPAANQTGSDSFAYTVADSAGAVSAPMTITVNIGAVNDKPVAAADSVTTDEDVSTLLSILSNDSDVEDQGFNGANITLEDQGNGAGSYEKAMVTIQADGQLNIAPVANQNGTFTFNYTLTDSEGLTSDPAQVTVTLTPVNDAPVAVDNTAGLQEEGSFEVNVLGNDTDVDESDSFNLASVTVVDQPQFGQAVVNAQGGIVYTPNEHYFGDDTFTYTVQDAAGATSNKATVTMTVTPVNDAPIAQAQNLNFDEDGSLLVTLSATDQENDTLSYRVVTGVSNGTLVQQSDTTWLYTPTSNFNGVDTFTFVANDGTDDSAAASVSLTVNAVNDQPTVTGQAVSVDEETQVNITLSAEDIDNDNLTYLLVGEPSNGSYSLNGNVLSYTGNLDYFGADSFTFKVNDGQVDSELATVNITVNNINDAPTISGNPSNQVNEDSAYSFVPTAEDKDGDNLTFAIENLPSWMSFDGTTGAISGTPVNANVGVYTGIVISVSDGIETAALTAFNITVVNTNDAPTISGAPSTSIDEDSAYSFTPSATDIDGDTLTFSIQNAPDWIQFNTATGEMTGTPLDANVGTDTNIIVSVSDGQVSASLASFDIVVNNTNDAPTAIAPSYSTIEGATLNVSSVEGLLSGNFALDDDLDSNDVLTIVDLTQPTFGTLSVNADGSFAYAHNDSETQSDSFTYRLQDSFGAQSAVVTATIAITPVSDSPVALDDSAQTNEDTPVTVNLLSNDTDPEGDIVASSAVVVDQPAIGSVLIENGVATYTPNQDVNGTDLFTYIVSDQDANNSDKATVSITISAINDVPQVEDISVNIDEDAEQTSINVRAFATDIEDGIPTGDISVVTAPKKGNAVANGDTGSIEYTPFEDDEGTDSFTYTIADSNGAVSELATVSINIGEINDAPIAADDSVTTQEDTPITLNVLSNDTDVEDEGFNGANITLQNNGVFDFATVAILTDGQLQITPTQDQNGQFSFTYTLNDSEGLSSLPATVNLTIEAVNDAPVAINDIAALEEEGAFAVNVLGNDTDVDGNNEIDPSSVTIVSSPAKGQVSIDGLGRIVYTANTNEVGNDTFTYTVKDTSGLESNVATVTMTIDNVNDAPDAQDDSYSEETFDEATGTYRLAVLSNDSDVDTGDLLTLLSAQASVGSVTVEGNELVYTPEDTFNGVVIIDYVIKDEAGEISRAVAELTVVRNDAQGTPPTINVPADINVNATALFTKVELGNATASDSNGNVIGVSLVDNNVLFPPGRHLATWQAQDSNGLSTFATQNVFVNPLISLSKDMQLSEGQNFTLGVFLNGEAAQYPVQIPYTISGTANSADHTLSSGTITIRAGIEGEIPFSVFEDGLSEGNETIIVTLDESLNRGAKFTTQITIVEQNVAPDIVLNASQNNELRTTVTANEQLVTITAQISDPNIGDTVQLQWSALDAELQNISTVDSEFAFSPQSLTTGIYGISITATDDGEPNLSSTAQIYLEVVPELAVLTAQDTDGDLIPDNEEGHSDSDNDGIPDYQDAITDCNVMQEQVLESSQFLIEGEPGVCIRKGVTIAQNSTGGVQLLPEELQQDDTATNIGGLFDFIAFGLPQAGDSYSIVIPQRNPIPLNAVYRKLKGEQWVDFVIDEQNKIYSSLGEPGYCAPPGSDVWVEGLTEGDWCVKLQIVDGGPNDDDGIANGSIIDPGGVAVINNGNTLPVASADEKIVGSGQSIQIDVLANDTDADGDTLTITSASVDFGTVVIEENKLLYTPPETFVGLATIQYSITDGQGGTASSTVAVNLTVNAAPTTTLDQASTTDKASITLNVLENDFDADGDALSVIEAVAEQGAVALNSDGTITYTPKLGFEGVDIVTYTVVDSKGAISKGVVQVTVTAYKTIAVENKSSGSLGGGLIVILSALLIRRRKSILPSFAMISLSCFLPSSAYADNWVLKGTIGEARAGERLDNSSGLQIEDIDNTSGSWSVSSFYELLPNWHVGVGYVDLGQGRVNFVGESLSPNEAHLAVSRIAPVLPEGFTVQVNYDLFKWQKLSGQVFIGAFDWEYKITSTRDTRFLQTYEAAETNAFMGAELGYKLSERIEVGAQYRYFDISENNINEFSLFIGVEF</sequence>
<protein>
    <recommendedName>
        <fullName evidence="2">Cadherin domain-containing protein</fullName>
    </recommendedName>
</protein>
<organism evidence="3 4">
    <name type="scientific">Pseudoalteromonas luteoviolacea</name>
    <dbReference type="NCBI Taxonomy" id="43657"/>
    <lineage>
        <taxon>Bacteria</taxon>
        <taxon>Pseudomonadati</taxon>
        <taxon>Pseudomonadota</taxon>
        <taxon>Gammaproteobacteria</taxon>
        <taxon>Alteromonadales</taxon>
        <taxon>Pseudoalteromonadaceae</taxon>
        <taxon>Pseudoalteromonas</taxon>
    </lineage>
</organism>
<dbReference type="InterPro" id="IPR002126">
    <property type="entry name" value="Cadherin-like_dom"/>
</dbReference>
<evidence type="ECO:0000256" key="1">
    <source>
        <dbReference type="SAM" id="MobiDB-lite"/>
    </source>
</evidence>
<dbReference type="InterPro" id="IPR011250">
    <property type="entry name" value="OMP/PagP_B-barrel"/>
</dbReference>
<feature type="compositionally biased region" description="Polar residues" evidence="1">
    <location>
        <begin position="1470"/>
        <end position="1501"/>
    </location>
</feature>